<dbReference type="Proteomes" id="UP000198929">
    <property type="component" value="Unassembled WGS sequence"/>
</dbReference>
<dbReference type="EMBL" id="FOGQ01000002">
    <property type="protein sequence ID" value="SER62379.1"/>
    <property type="molecule type" value="Genomic_DNA"/>
</dbReference>
<organism evidence="1 2">
    <name type="scientific">Corynebacterium cystitidis DSM 20524</name>
    <dbReference type="NCBI Taxonomy" id="1121357"/>
    <lineage>
        <taxon>Bacteria</taxon>
        <taxon>Bacillati</taxon>
        <taxon>Actinomycetota</taxon>
        <taxon>Actinomycetes</taxon>
        <taxon>Mycobacteriales</taxon>
        <taxon>Corynebacteriaceae</taxon>
        <taxon>Corynebacterium</taxon>
    </lineage>
</organism>
<sequence>MERRDQATYPANVEIRELEAEAGAFVVCTGKGVDGPSPKRGTPTTTEVATDDQGHLFLDAEQTGKVWPFSYTR</sequence>
<dbReference type="AlphaFoldDB" id="A0A1H9QRB6"/>
<keyword evidence="2" id="KW-1185">Reference proteome</keyword>
<proteinExistence type="predicted"/>
<evidence type="ECO:0000313" key="2">
    <source>
        <dbReference type="Proteomes" id="UP000198929"/>
    </source>
</evidence>
<name>A0A1H9QRB6_9CORY</name>
<gene>
    <name evidence="1" type="ORF">SAMN05661109_00625</name>
</gene>
<dbReference type="STRING" id="1121357.SAMN05661109_00625"/>
<evidence type="ECO:0000313" key="1">
    <source>
        <dbReference type="EMBL" id="SER62379.1"/>
    </source>
</evidence>
<reference evidence="2" key="1">
    <citation type="submission" date="2016-10" db="EMBL/GenBank/DDBJ databases">
        <authorList>
            <person name="Varghese N."/>
            <person name="Submissions S."/>
        </authorList>
    </citation>
    <scope>NUCLEOTIDE SEQUENCE [LARGE SCALE GENOMIC DNA]</scope>
    <source>
        <strain evidence="2">DSM 20524</strain>
    </source>
</reference>
<dbReference type="RefSeq" id="WP_092256026.1">
    <property type="nucleotide sequence ID" value="NZ_CP047199.1"/>
</dbReference>
<protein>
    <submittedName>
        <fullName evidence="1">Uncharacterized protein</fullName>
    </submittedName>
</protein>
<accession>A0A1H9QRB6</accession>